<dbReference type="GO" id="GO:0051260">
    <property type="term" value="P:protein homooligomerization"/>
    <property type="evidence" value="ECO:0007669"/>
    <property type="project" value="InterPro"/>
</dbReference>
<dbReference type="Pfam" id="PF00107">
    <property type="entry name" value="ADH_zinc_N"/>
    <property type="match status" value="1"/>
</dbReference>
<comment type="similarity">
    <text evidence="4">Belongs to the zinc-containing alcohol dehydrogenase family.</text>
</comment>
<dbReference type="Pfam" id="PF08240">
    <property type="entry name" value="ADH_N"/>
    <property type="match status" value="1"/>
</dbReference>
<sequence length="430" mass="47560">MKPRVPKKKKLFKTKMADQASSNGCAKQRWIKLNVGGKVFLTTKTTLMKEPESFLSRLILDDPDLQTDKVTINMNDSLQLFEKELSLVTKPIPKVTNADDVLIRVAYSGICGTDLHIIAGEFPSSTKALTLGHEFSGIIEKVGSSVTTFKPGDRVVVNPNNNCHVCSYCIQGQIHFCKTGGLRSTVGIWRNGGWSQFCRVPSCLVHKVPDNLPLRLAALVEPYSCICRGFHQLGEVNPEAKILICGAGIIGLLWSTLLHFKGFRNIVVSEISEKRRNMVSALNLGFTVALPDYLVSQQRESIRNGDDDWGFDVIIDCTGVPKAIEQAFNWLRRGAKFVIFGCCPKDSKIELNPFDIFNKELKIIGSLINPFTFPTAIRLTEDMAGAYLDFGKLGIQSFPLHEYSSALTALKNGVVSKALFVIDDSLDSKV</sequence>
<reference evidence="6" key="1">
    <citation type="submission" date="2021-01" db="UniProtKB">
        <authorList>
            <consortium name="EnsemblMetazoa"/>
        </authorList>
    </citation>
    <scope>IDENTIFICATION</scope>
</reference>
<dbReference type="InterPro" id="IPR036291">
    <property type="entry name" value="NAD(P)-bd_dom_sf"/>
</dbReference>
<protein>
    <recommendedName>
        <fullName evidence="5">Enoyl reductase (ER) domain-containing protein</fullName>
    </recommendedName>
</protein>
<dbReference type="SUPFAM" id="SSF54695">
    <property type="entry name" value="POZ domain"/>
    <property type="match status" value="1"/>
</dbReference>
<keyword evidence="2 4" id="KW-0862">Zinc</keyword>
<evidence type="ECO:0000256" key="4">
    <source>
        <dbReference type="RuleBase" id="RU361277"/>
    </source>
</evidence>
<dbReference type="Gene3D" id="3.40.50.720">
    <property type="entry name" value="NAD(P)-binding Rossmann-like Domain"/>
    <property type="match status" value="1"/>
</dbReference>
<dbReference type="InterPro" id="IPR013154">
    <property type="entry name" value="ADH-like_N"/>
</dbReference>
<dbReference type="GO" id="GO:0008270">
    <property type="term" value="F:zinc ion binding"/>
    <property type="evidence" value="ECO:0007669"/>
    <property type="project" value="InterPro"/>
</dbReference>
<keyword evidence="7" id="KW-1185">Reference proteome</keyword>
<dbReference type="SUPFAM" id="SSF51735">
    <property type="entry name" value="NAD(P)-binding Rossmann-fold domains"/>
    <property type="match status" value="1"/>
</dbReference>
<comment type="cofactor">
    <cofactor evidence="4">
        <name>Zn(2+)</name>
        <dbReference type="ChEBI" id="CHEBI:29105"/>
    </cofactor>
</comment>
<dbReference type="Gene3D" id="3.90.180.10">
    <property type="entry name" value="Medium-chain alcohol dehydrogenases, catalytic domain"/>
    <property type="match status" value="1"/>
</dbReference>
<dbReference type="OrthoDB" id="3941538at2759"/>
<dbReference type="SMART" id="SM00829">
    <property type="entry name" value="PKS_ER"/>
    <property type="match status" value="1"/>
</dbReference>
<dbReference type="EnsemblMetazoa" id="CLYHEMT006863.2">
    <property type="protein sequence ID" value="CLYHEMP006863.2"/>
    <property type="gene ID" value="CLYHEMG006863"/>
</dbReference>
<dbReference type="InterPro" id="IPR020843">
    <property type="entry name" value="ER"/>
</dbReference>
<organism evidence="6 7">
    <name type="scientific">Clytia hemisphaerica</name>
    <dbReference type="NCBI Taxonomy" id="252671"/>
    <lineage>
        <taxon>Eukaryota</taxon>
        <taxon>Metazoa</taxon>
        <taxon>Cnidaria</taxon>
        <taxon>Hydrozoa</taxon>
        <taxon>Hydroidolina</taxon>
        <taxon>Leptothecata</taxon>
        <taxon>Obeliida</taxon>
        <taxon>Clytiidae</taxon>
        <taxon>Clytia</taxon>
    </lineage>
</organism>
<dbReference type="PANTHER" id="PTHR43401">
    <property type="entry name" value="L-THREONINE 3-DEHYDROGENASE"/>
    <property type="match status" value="1"/>
</dbReference>
<name>A0A7M5VB65_9CNID</name>
<feature type="domain" description="Enoyl reductase (ER)" evidence="5">
    <location>
        <begin position="73"/>
        <end position="415"/>
    </location>
</feature>
<accession>A0A7M5VB65</accession>
<dbReference type="GO" id="GO:0016491">
    <property type="term" value="F:oxidoreductase activity"/>
    <property type="evidence" value="ECO:0007669"/>
    <property type="project" value="UniProtKB-KW"/>
</dbReference>
<dbReference type="Proteomes" id="UP000594262">
    <property type="component" value="Unplaced"/>
</dbReference>
<evidence type="ECO:0000256" key="3">
    <source>
        <dbReference type="ARBA" id="ARBA00023002"/>
    </source>
</evidence>
<dbReference type="PROSITE" id="PS00059">
    <property type="entry name" value="ADH_ZINC"/>
    <property type="match status" value="1"/>
</dbReference>
<dbReference type="InterPro" id="IPR002328">
    <property type="entry name" value="ADH_Zn_CS"/>
</dbReference>
<keyword evidence="1 4" id="KW-0479">Metal-binding</keyword>
<dbReference type="InterPro" id="IPR013149">
    <property type="entry name" value="ADH-like_C"/>
</dbReference>
<dbReference type="AlphaFoldDB" id="A0A7M5VB65"/>
<dbReference type="InterPro" id="IPR011333">
    <property type="entry name" value="SKP1/BTB/POZ_sf"/>
</dbReference>
<evidence type="ECO:0000313" key="7">
    <source>
        <dbReference type="Proteomes" id="UP000594262"/>
    </source>
</evidence>
<evidence type="ECO:0000259" key="5">
    <source>
        <dbReference type="SMART" id="SM00829"/>
    </source>
</evidence>
<evidence type="ECO:0000256" key="1">
    <source>
        <dbReference type="ARBA" id="ARBA00022723"/>
    </source>
</evidence>
<proteinExistence type="inferred from homology"/>
<dbReference type="Gene3D" id="3.30.710.10">
    <property type="entry name" value="Potassium Channel Kv1.1, Chain A"/>
    <property type="match status" value="1"/>
</dbReference>
<evidence type="ECO:0000256" key="2">
    <source>
        <dbReference type="ARBA" id="ARBA00022833"/>
    </source>
</evidence>
<dbReference type="PANTHER" id="PTHR43401:SF2">
    <property type="entry name" value="L-THREONINE 3-DEHYDROGENASE"/>
    <property type="match status" value="1"/>
</dbReference>
<keyword evidence="3" id="KW-0560">Oxidoreductase</keyword>
<dbReference type="Pfam" id="PF02214">
    <property type="entry name" value="BTB_2"/>
    <property type="match status" value="1"/>
</dbReference>
<dbReference type="InterPro" id="IPR011032">
    <property type="entry name" value="GroES-like_sf"/>
</dbReference>
<dbReference type="InterPro" id="IPR050129">
    <property type="entry name" value="Zn_alcohol_dh"/>
</dbReference>
<dbReference type="SUPFAM" id="SSF50129">
    <property type="entry name" value="GroES-like"/>
    <property type="match status" value="1"/>
</dbReference>
<dbReference type="InterPro" id="IPR003131">
    <property type="entry name" value="T1-type_BTB"/>
</dbReference>
<evidence type="ECO:0000313" key="6">
    <source>
        <dbReference type="EnsemblMetazoa" id="CLYHEMP006863.2"/>
    </source>
</evidence>